<dbReference type="Proteomes" id="UP000613255">
    <property type="component" value="Unassembled WGS sequence"/>
</dbReference>
<dbReference type="InterPro" id="IPR013762">
    <property type="entry name" value="Integrase-like_cat_sf"/>
</dbReference>
<dbReference type="CDD" id="cd00397">
    <property type="entry name" value="DNA_BRE_C"/>
    <property type="match status" value="1"/>
</dbReference>
<dbReference type="AlphaFoldDB" id="A0A934HT42"/>
<organism evidence="3 4">
    <name type="scientific">Pontibaca salina</name>
    <dbReference type="NCBI Taxonomy" id="2795731"/>
    <lineage>
        <taxon>Bacteria</taxon>
        <taxon>Pseudomonadati</taxon>
        <taxon>Pseudomonadota</taxon>
        <taxon>Alphaproteobacteria</taxon>
        <taxon>Rhodobacterales</taxon>
        <taxon>Roseobacteraceae</taxon>
        <taxon>Pontibaca</taxon>
    </lineage>
</organism>
<gene>
    <name evidence="3" type="ORF">JAO82_10795</name>
</gene>
<evidence type="ECO:0000256" key="1">
    <source>
        <dbReference type="ARBA" id="ARBA00023172"/>
    </source>
</evidence>
<evidence type="ECO:0000259" key="2">
    <source>
        <dbReference type="PROSITE" id="PS51898"/>
    </source>
</evidence>
<comment type="caution">
    <text evidence="3">The sequence shown here is derived from an EMBL/GenBank/DDBJ whole genome shotgun (WGS) entry which is preliminary data.</text>
</comment>
<evidence type="ECO:0000313" key="3">
    <source>
        <dbReference type="EMBL" id="MBI6630366.1"/>
    </source>
</evidence>
<sequence length="567" mass="63049">MTVISKINLDTALLPKGTLMFADLIALLAKDPSLSATRRRDLMSGLRRVAKALGQAPQNVPADSRWLQPRLAKRAPAALGLSPKSWQNAVSDARAAMVHARIVERRSNHLSDLSSEWQALWTSLLAAKDKTLQPALCRFVHFLNNQGIGPDQVTAEHALAYRDALAQNEISKSPDGAYRAAVNGWNLAVQRLPDWPKTTHPLESRQKIIKLPEAAFSAAFLQDLERLMARLANPDPLADEGRARALRPATLNQYRRQIIRFASELVHAGLLLDAITEIAVLLAPANAERGLRQMLTRTENKSTKLIGETAALLRNLGRITGQPEEVQKKLADLAARLAPAPQRGMTRKNRDRLRILQNEESLQRLLHLPDRLFAHPPAGKTNTFTKALAREDAVAIAILLVCPIRIKNLAGIHLELHLQRPGDGRAFLVLSEDDLKNERPLEFELPIELIRMIDRHLASRSPELCPAGTAWLFPRRDGAGSVSPGQLSARISKRVRKETGFEINAHLFRHFAVMTWLDANPGSYEVARRLLGHSEVSHTINMYSGLEVKSATRIFADLIETKKGRRT</sequence>
<dbReference type="GO" id="GO:0015074">
    <property type="term" value="P:DNA integration"/>
    <property type="evidence" value="ECO:0007669"/>
    <property type="project" value="InterPro"/>
</dbReference>
<accession>A0A934HT42</accession>
<feature type="domain" description="Tyr recombinase" evidence="2">
    <location>
        <begin position="352"/>
        <end position="556"/>
    </location>
</feature>
<protein>
    <submittedName>
        <fullName evidence="3">Site-specific integrase</fullName>
    </submittedName>
</protein>
<dbReference type="GO" id="GO:0006310">
    <property type="term" value="P:DNA recombination"/>
    <property type="evidence" value="ECO:0007669"/>
    <property type="project" value="UniProtKB-KW"/>
</dbReference>
<dbReference type="InterPro" id="IPR002104">
    <property type="entry name" value="Integrase_catalytic"/>
</dbReference>
<dbReference type="Pfam" id="PF00589">
    <property type="entry name" value="Phage_integrase"/>
    <property type="match status" value="1"/>
</dbReference>
<dbReference type="SUPFAM" id="SSF56349">
    <property type="entry name" value="DNA breaking-rejoining enzymes"/>
    <property type="match status" value="1"/>
</dbReference>
<name>A0A934HT42_9RHOB</name>
<dbReference type="EMBL" id="JAEIJD010000008">
    <property type="protein sequence ID" value="MBI6630366.1"/>
    <property type="molecule type" value="Genomic_DNA"/>
</dbReference>
<dbReference type="InterPro" id="IPR011010">
    <property type="entry name" value="DNA_brk_join_enz"/>
</dbReference>
<keyword evidence="1" id="KW-0233">DNA recombination</keyword>
<proteinExistence type="predicted"/>
<keyword evidence="4" id="KW-1185">Reference proteome</keyword>
<dbReference type="PROSITE" id="PS51898">
    <property type="entry name" value="TYR_RECOMBINASE"/>
    <property type="match status" value="1"/>
</dbReference>
<dbReference type="RefSeq" id="WP_198686388.1">
    <property type="nucleotide sequence ID" value="NZ_JAEIJD010000008.1"/>
</dbReference>
<reference evidence="3" key="1">
    <citation type="submission" date="2020-12" db="EMBL/GenBank/DDBJ databases">
        <title>Pontibaca salina gen. nov., sp. nov., isolated from marine sediment.</title>
        <authorList>
            <person name="Bo J."/>
            <person name="Wang S."/>
            <person name="Song X."/>
            <person name="Du Z."/>
        </authorList>
    </citation>
    <scope>NUCLEOTIDE SEQUENCE</scope>
    <source>
        <strain evidence="3">S1109L</strain>
    </source>
</reference>
<dbReference type="Gene3D" id="1.10.443.10">
    <property type="entry name" value="Intergrase catalytic core"/>
    <property type="match status" value="1"/>
</dbReference>
<dbReference type="GO" id="GO:0003677">
    <property type="term" value="F:DNA binding"/>
    <property type="evidence" value="ECO:0007669"/>
    <property type="project" value="InterPro"/>
</dbReference>
<evidence type="ECO:0000313" key="4">
    <source>
        <dbReference type="Proteomes" id="UP000613255"/>
    </source>
</evidence>